<accession>A0A8H7S7P5</accession>
<evidence type="ECO:0000259" key="1">
    <source>
        <dbReference type="PROSITE" id="PS50181"/>
    </source>
</evidence>
<dbReference type="Gene3D" id="3.80.10.10">
    <property type="entry name" value="Ribonuclease Inhibitor"/>
    <property type="match status" value="1"/>
</dbReference>
<protein>
    <recommendedName>
        <fullName evidence="1">F-box domain-containing protein</fullName>
    </recommendedName>
</protein>
<gene>
    <name evidence="2" type="ORF">INT45_012951</name>
</gene>
<evidence type="ECO:0000313" key="2">
    <source>
        <dbReference type="EMBL" id="KAG2222973.1"/>
    </source>
</evidence>
<sequence length="720" mass="82250">MQSNALLPDFQITDLTLAEVSFKKVKNASGELDYEKTINLVLSTINTIKRSQLTIAYDHRVYGFIQQYKYDAAVQDIEKLIEYNPDLGTNYLKLANVLDLQGKQEKVYQVCDEALKKKKISENDSLYGQLVQLKQGANKKRTRRIDPLAVLPVKLGNRIFTALTTKDLMVLMYISSLWRQRVLQCETAWETVGDISNHRLNALCVLPQVAKHVKKMILSTEKPTVMSRYFEFIEDGVFTKIESLNLKVTEAKNMSMIITNAFWKIRNTLTNLSLDVPSCTNPVQLVDILFYCKNLKALKFKTGKGSLASALGDLELLEDSHKSLIDLRLSVPKIMTGQSLKSLIRWCPNIRRLILDNTSFPDDVIDVILNDCHHLEILGYSYKCHDNDIFFLDNLNTNDSSINDSNKSGTIIKNNHNSTTATSITPHQSNDNNSVGQLRILSTPTKYSYHTPGVPINQLIRLLQKHQKSLERIYANMAITHEQQANGEPHPYLPYIGVDVLTFDRLEHLSYVADIYGVMEKLFLNSIESSHSSLKTFEVVDSFNIPAIVDTLIKIPPVQKLNFFYRNPQAKYHTFQYYFGDEDQQQQQEDVTVEQSMVRLFTSYAFSCNNPYLSFSIGFNGDNATSVLETVSFQACTFFTDSVLDALAEIKTLKVLEFEKVDIDDKITTQGFKSFLIKLGQNTKIIKLKLYTMNNVFKKYHGDYILRLIVLRILQNDENQ</sequence>
<dbReference type="EMBL" id="JAEPRB010000071">
    <property type="protein sequence ID" value="KAG2222973.1"/>
    <property type="molecule type" value="Genomic_DNA"/>
</dbReference>
<evidence type="ECO:0000313" key="3">
    <source>
        <dbReference type="Proteomes" id="UP000646827"/>
    </source>
</evidence>
<dbReference type="SUPFAM" id="SSF52047">
    <property type="entry name" value="RNI-like"/>
    <property type="match status" value="1"/>
</dbReference>
<dbReference type="Proteomes" id="UP000646827">
    <property type="component" value="Unassembled WGS sequence"/>
</dbReference>
<proteinExistence type="predicted"/>
<dbReference type="SUPFAM" id="SSF48452">
    <property type="entry name" value="TPR-like"/>
    <property type="match status" value="1"/>
</dbReference>
<feature type="domain" description="F-box" evidence="1">
    <location>
        <begin position="145"/>
        <end position="192"/>
    </location>
</feature>
<organism evidence="2 3">
    <name type="scientific">Circinella minor</name>
    <dbReference type="NCBI Taxonomy" id="1195481"/>
    <lineage>
        <taxon>Eukaryota</taxon>
        <taxon>Fungi</taxon>
        <taxon>Fungi incertae sedis</taxon>
        <taxon>Mucoromycota</taxon>
        <taxon>Mucoromycotina</taxon>
        <taxon>Mucoromycetes</taxon>
        <taxon>Mucorales</taxon>
        <taxon>Lichtheimiaceae</taxon>
        <taxon>Circinella</taxon>
    </lineage>
</organism>
<comment type="caution">
    <text evidence="2">The sequence shown here is derived from an EMBL/GenBank/DDBJ whole genome shotgun (WGS) entry which is preliminary data.</text>
</comment>
<dbReference type="Gene3D" id="1.25.40.10">
    <property type="entry name" value="Tetratricopeptide repeat domain"/>
    <property type="match status" value="1"/>
</dbReference>
<name>A0A8H7S7P5_9FUNG</name>
<dbReference type="PROSITE" id="PS50181">
    <property type="entry name" value="FBOX"/>
    <property type="match status" value="1"/>
</dbReference>
<dbReference type="OrthoDB" id="2237411at2759"/>
<reference evidence="2 3" key="1">
    <citation type="submission" date="2020-12" db="EMBL/GenBank/DDBJ databases">
        <title>Metabolic potential, ecology and presence of endohyphal bacteria is reflected in genomic diversity of Mucoromycotina.</title>
        <authorList>
            <person name="Muszewska A."/>
            <person name="Okrasinska A."/>
            <person name="Steczkiewicz K."/>
            <person name="Drgas O."/>
            <person name="Orlowska M."/>
            <person name="Perlinska-Lenart U."/>
            <person name="Aleksandrzak-Piekarczyk T."/>
            <person name="Szatraj K."/>
            <person name="Zielenkiewicz U."/>
            <person name="Pilsyk S."/>
            <person name="Malc E."/>
            <person name="Mieczkowski P."/>
            <person name="Kruszewska J.S."/>
            <person name="Biernat P."/>
            <person name="Pawlowska J."/>
        </authorList>
    </citation>
    <scope>NUCLEOTIDE SEQUENCE [LARGE SCALE GENOMIC DNA]</scope>
    <source>
        <strain evidence="2 3">CBS 142.35</strain>
    </source>
</reference>
<keyword evidence="3" id="KW-1185">Reference proteome</keyword>
<dbReference type="InterPro" id="IPR011990">
    <property type="entry name" value="TPR-like_helical_dom_sf"/>
</dbReference>
<dbReference type="AlphaFoldDB" id="A0A8H7S7P5"/>
<dbReference type="InterPro" id="IPR001810">
    <property type="entry name" value="F-box_dom"/>
</dbReference>
<dbReference type="InterPro" id="IPR032675">
    <property type="entry name" value="LRR_dom_sf"/>
</dbReference>
<dbReference type="SUPFAM" id="SSF81383">
    <property type="entry name" value="F-box domain"/>
    <property type="match status" value="1"/>
</dbReference>
<dbReference type="InterPro" id="IPR036047">
    <property type="entry name" value="F-box-like_dom_sf"/>
</dbReference>